<evidence type="ECO:0000256" key="1">
    <source>
        <dbReference type="ARBA" id="ARBA00004196"/>
    </source>
</evidence>
<dbReference type="PROSITE" id="PS50983">
    <property type="entry name" value="FE_B12_PBP"/>
    <property type="match status" value="1"/>
</dbReference>
<dbReference type="RefSeq" id="WP_268609336.1">
    <property type="nucleotide sequence ID" value="NZ_CP113797.1"/>
</dbReference>
<reference evidence="7" key="1">
    <citation type="submission" date="2022-12" db="EMBL/GenBank/DDBJ databases">
        <title>Polyphasic identification of a Novel Hot-Spring Cyanobacterium Ocullathermofonsia sinensis gen nov. sp. nov. and Genomic Insights on its Adaptations to the Thermal Habitat.</title>
        <authorList>
            <person name="Daroch M."/>
            <person name="Tang J."/>
            <person name="Jiang Y."/>
        </authorList>
    </citation>
    <scope>NUCLEOTIDE SEQUENCE</scope>
    <source>
        <strain evidence="7">PKUAC-SCTA174</strain>
    </source>
</reference>
<evidence type="ECO:0000256" key="4">
    <source>
        <dbReference type="ARBA" id="ARBA00022729"/>
    </source>
</evidence>
<dbReference type="GO" id="GO:0030288">
    <property type="term" value="C:outer membrane-bounded periplasmic space"/>
    <property type="evidence" value="ECO:0007669"/>
    <property type="project" value="TreeGrafter"/>
</dbReference>
<evidence type="ECO:0000256" key="3">
    <source>
        <dbReference type="ARBA" id="ARBA00022448"/>
    </source>
</evidence>
<evidence type="ECO:0000313" key="7">
    <source>
        <dbReference type="EMBL" id="WAL59541.1"/>
    </source>
</evidence>
<organism evidence="7 8">
    <name type="scientific">Thermocoleostomius sinensis A174</name>
    <dbReference type="NCBI Taxonomy" id="2016057"/>
    <lineage>
        <taxon>Bacteria</taxon>
        <taxon>Bacillati</taxon>
        <taxon>Cyanobacteriota</taxon>
        <taxon>Cyanophyceae</taxon>
        <taxon>Oculatellales</taxon>
        <taxon>Oculatellaceae</taxon>
        <taxon>Thermocoleostomius</taxon>
    </lineage>
</organism>
<comment type="similarity">
    <text evidence="2">Belongs to the bacterial solute-binding protein 8 family.</text>
</comment>
<dbReference type="PROSITE" id="PS51257">
    <property type="entry name" value="PROKAR_LIPOPROTEIN"/>
    <property type="match status" value="1"/>
</dbReference>
<dbReference type="InterPro" id="IPR051313">
    <property type="entry name" value="Bact_iron-sidero_bind"/>
</dbReference>
<dbReference type="KEGG" id="tsin:OXH18_20570"/>
<gene>
    <name evidence="7" type="ORF">OXH18_20570</name>
</gene>
<dbReference type="InterPro" id="IPR002491">
    <property type="entry name" value="ABC_transptr_periplasmic_BD"/>
</dbReference>
<protein>
    <submittedName>
        <fullName evidence="7">Iron-siderophore ABC transporter substrate-binding protein</fullName>
    </submittedName>
</protein>
<sequence length="335" mass="36714">MKYWFRRWNVWLLAILVCVAVVACNSNLSQSGNSQSNSSQGVDNISSDCCVIQHDGGETEVCGQPQKVVALSPPLLDILLSLGVQPAGYAEVELLNQKVFDNPAQQIPFLGDRVTSQPVNLGSRDSPSLETLLTLNPDLILGEKFSVEANYNQFSAIAPTAYFETTGEEGWKPILQAIAAGLNRQDKAQQVLDAHNRHIEATRQKIAPLVAGQTIIVLGWQSIANQSFVLERGFVTNLLEDLGFQVIVASSDETALSMESVAGLDADHILIMPTGDNTIERAKQQWETHPILRSIPAVQAGNLYFMDYQLARIRGPIAAEIFIHEFTSLLTQTQT</sequence>
<comment type="subcellular location">
    <subcellularLocation>
        <location evidence="1">Cell envelope</location>
    </subcellularLocation>
</comment>
<evidence type="ECO:0000256" key="2">
    <source>
        <dbReference type="ARBA" id="ARBA00008814"/>
    </source>
</evidence>
<dbReference type="PANTHER" id="PTHR30532:SF24">
    <property type="entry name" value="FERRIC ENTEROBACTIN-BINDING PERIPLASMIC PROTEIN FEPB"/>
    <property type="match status" value="1"/>
</dbReference>
<dbReference type="GO" id="GO:1901678">
    <property type="term" value="P:iron coordination entity transport"/>
    <property type="evidence" value="ECO:0007669"/>
    <property type="project" value="UniProtKB-ARBA"/>
</dbReference>
<feature type="chain" id="PRO_5039327850" evidence="5">
    <location>
        <begin position="24"/>
        <end position="335"/>
    </location>
</feature>
<dbReference type="Gene3D" id="3.40.50.1980">
    <property type="entry name" value="Nitrogenase molybdenum iron protein domain"/>
    <property type="match status" value="2"/>
</dbReference>
<keyword evidence="4 5" id="KW-0732">Signal</keyword>
<evidence type="ECO:0000256" key="5">
    <source>
        <dbReference type="SAM" id="SignalP"/>
    </source>
</evidence>
<dbReference type="SUPFAM" id="SSF53807">
    <property type="entry name" value="Helical backbone' metal receptor"/>
    <property type="match status" value="1"/>
</dbReference>
<name>A0A9E8ZB11_9CYAN</name>
<dbReference type="EMBL" id="CP113797">
    <property type="protein sequence ID" value="WAL59541.1"/>
    <property type="molecule type" value="Genomic_DNA"/>
</dbReference>
<keyword evidence="8" id="KW-1185">Reference proteome</keyword>
<accession>A0A9E8ZB11</accession>
<evidence type="ECO:0000313" key="8">
    <source>
        <dbReference type="Proteomes" id="UP001163152"/>
    </source>
</evidence>
<feature type="signal peptide" evidence="5">
    <location>
        <begin position="1"/>
        <end position="23"/>
    </location>
</feature>
<feature type="domain" description="Fe/B12 periplasmic-binding" evidence="6">
    <location>
        <begin position="67"/>
        <end position="334"/>
    </location>
</feature>
<keyword evidence="3" id="KW-0813">Transport</keyword>
<dbReference type="AlphaFoldDB" id="A0A9E8ZB11"/>
<dbReference type="CDD" id="cd01146">
    <property type="entry name" value="FhuD"/>
    <property type="match status" value="1"/>
</dbReference>
<proteinExistence type="inferred from homology"/>
<dbReference type="PANTHER" id="PTHR30532">
    <property type="entry name" value="IRON III DICITRATE-BINDING PERIPLASMIC PROTEIN"/>
    <property type="match status" value="1"/>
</dbReference>
<evidence type="ECO:0000259" key="6">
    <source>
        <dbReference type="PROSITE" id="PS50983"/>
    </source>
</evidence>
<dbReference type="Proteomes" id="UP001163152">
    <property type="component" value="Chromosome"/>
</dbReference>
<dbReference type="Pfam" id="PF01497">
    <property type="entry name" value="Peripla_BP_2"/>
    <property type="match status" value="1"/>
</dbReference>